<feature type="transmembrane region" description="Helical" evidence="4">
    <location>
        <begin position="288"/>
        <end position="306"/>
    </location>
</feature>
<accession>Q6D1S2</accession>
<dbReference type="Pfam" id="PF07690">
    <property type="entry name" value="MFS_1"/>
    <property type="match status" value="1"/>
</dbReference>
<keyword evidence="3 4" id="KW-0472">Membrane</keyword>
<dbReference type="InterPro" id="IPR011701">
    <property type="entry name" value="MFS"/>
</dbReference>
<feature type="transmembrane region" description="Helical" evidence="4">
    <location>
        <begin position="143"/>
        <end position="162"/>
    </location>
</feature>
<dbReference type="SUPFAM" id="SSF103473">
    <property type="entry name" value="MFS general substrate transporter"/>
    <property type="match status" value="1"/>
</dbReference>
<keyword evidence="1 4" id="KW-0812">Transmembrane</keyword>
<feature type="transmembrane region" description="Helical" evidence="4">
    <location>
        <begin position="116"/>
        <end position="136"/>
    </location>
</feature>
<dbReference type="InterPro" id="IPR020846">
    <property type="entry name" value="MFS_dom"/>
</dbReference>
<evidence type="ECO:0000256" key="1">
    <source>
        <dbReference type="ARBA" id="ARBA00022692"/>
    </source>
</evidence>
<feature type="transmembrane region" description="Helical" evidence="4">
    <location>
        <begin position="373"/>
        <end position="393"/>
    </location>
</feature>
<gene>
    <name evidence="6" type="ordered locus">ECA3375</name>
</gene>
<feature type="transmembrane region" description="Helical" evidence="4">
    <location>
        <begin position="174"/>
        <end position="194"/>
    </location>
</feature>
<evidence type="ECO:0000313" key="6">
    <source>
        <dbReference type="EMBL" id="CAG76273.1"/>
    </source>
</evidence>
<feature type="transmembrane region" description="Helical" evidence="4">
    <location>
        <begin position="88"/>
        <end position="110"/>
    </location>
</feature>
<keyword evidence="2 4" id="KW-1133">Transmembrane helix</keyword>
<dbReference type="AlphaFoldDB" id="Q6D1S2"/>
<dbReference type="HOGENOM" id="CLU_001265_23_0_6"/>
<reference evidence="6" key="1">
    <citation type="submission" date="2004-02" db="EMBL/GenBank/DDBJ databases">
        <title>The genome sequence of the enterobacterial phytopathogen Erwinia carotovora subsp. atroseptica SCRI1043 and functional genomic identification of novel virulence factors.</title>
        <authorList>
            <person name="Bell K.S."/>
            <person name="Sebaihia M."/>
            <person name="Pritchard L."/>
            <person name="Holden M."/>
            <person name="Hyman L.J."/>
            <person name="Holeva M.C."/>
            <person name="Thomson N.R."/>
            <person name="Bentley S.D."/>
            <person name="Churcher C."/>
            <person name="Mungall K."/>
            <person name="Atkin R."/>
            <person name="Bason N."/>
            <person name="Brooks K."/>
            <person name="Chillingworth T."/>
            <person name="Clark K."/>
            <person name="Doggett J."/>
            <person name="Fraser A."/>
            <person name="Hance Z."/>
            <person name="Hauser H."/>
            <person name="Jagels K."/>
            <person name="Moule S."/>
            <person name="Norbertczak H."/>
            <person name="Ormond D."/>
            <person name="Price C."/>
            <person name="Quail M.A."/>
            <person name="Sanders M."/>
            <person name="Walker D."/>
            <person name="Whitehead S."/>
            <person name="Salmond G.P.C."/>
            <person name="Birch P.R.J."/>
            <person name="Barrell B.G."/>
            <person name="Parkhill J."/>
            <person name="Toth I.K."/>
        </authorList>
    </citation>
    <scope>NUCLEOTIDE SEQUENCE</scope>
    <source>
        <strain evidence="6">SCRI1043</strain>
    </source>
</reference>
<organism evidence="6 7">
    <name type="scientific">Pectobacterium atrosepticum (strain SCRI 1043 / ATCC BAA-672)</name>
    <name type="common">Erwinia carotovora subsp. atroseptica</name>
    <dbReference type="NCBI Taxonomy" id="218491"/>
    <lineage>
        <taxon>Bacteria</taxon>
        <taxon>Pseudomonadati</taxon>
        <taxon>Pseudomonadota</taxon>
        <taxon>Gammaproteobacteria</taxon>
        <taxon>Enterobacterales</taxon>
        <taxon>Pectobacteriaceae</taxon>
        <taxon>Pectobacterium</taxon>
    </lineage>
</organism>
<dbReference type="eggNOG" id="COG2814">
    <property type="taxonomic scope" value="Bacteria"/>
</dbReference>
<dbReference type="Proteomes" id="UP000007966">
    <property type="component" value="Chromosome"/>
</dbReference>
<evidence type="ECO:0000313" key="7">
    <source>
        <dbReference type="Proteomes" id="UP000007966"/>
    </source>
</evidence>
<evidence type="ECO:0000256" key="4">
    <source>
        <dbReference type="SAM" id="Phobius"/>
    </source>
</evidence>
<feature type="transmembrane region" description="Helical" evidence="4">
    <location>
        <begin position="312"/>
        <end position="335"/>
    </location>
</feature>
<evidence type="ECO:0000259" key="5">
    <source>
        <dbReference type="PROSITE" id="PS50850"/>
    </source>
</evidence>
<dbReference type="PANTHER" id="PTHR42910">
    <property type="entry name" value="TRANSPORTER SCO4007-RELATED"/>
    <property type="match status" value="1"/>
</dbReference>
<feature type="transmembrane region" description="Helical" evidence="4">
    <location>
        <begin position="253"/>
        <end position="276"/>
    </location>
</feature>
<sequence length="400" mass="41454">MMMSTLSSEANVRTPHVPGKLLIFSMAAASGISVANIYYNQPMLGVISESFTSSGAISLIPTVTQLGYALGLLLLVPLGDKFDRRRLIVWQFLMLALASAFAALSTSAFALLSASLLIGFGATAAQQIVPVAAALADVKQRGAIVGTVMSGLLSGILLSRTIAGLVAESAGWRAMFWLGVPLALAGAWAMGGMLPASPSNQTVRYSELMRSLVTLWRNKHTLRKATLIQALLFASFSAFWSVLALYLESGRFQMGAAAAGLFGVIGVAGIFAAPLAGRLADRIGSRPVVIAGALLTLLSWGIFIGFDSVIGLIIGVVLLDLGVQSALIANQHVIYGLGDAARGRINTVFMGGMFLGGAGGSSVAMAAWHQGGWLMVGGLASALAIMALLAALMNTKKAVL</sequence>
<feature type="transmembrane region" description="Helical" evidence="4">
    <location>
        <begin position="51"/>
        <end position="76"/>
    </location>
</feature>
<dbReference type="PROSITE" id="PS50850">
    <property type="entry name" value="MFS"/>
    <property type="match status" value="1"/>
</dbReference>
<dbReference type="EMBL" id="BX950851">
    <property type="protein sequence ID" value="CAG76273.1"/>
    <property type="molecule type" value="Genomic_DNA"/>
</dbReference>
<evidence type="ECO:0000256" key="2">
    <source>
        <dbReference type="ARBA" id="ARBA00022989"/>
    </source>
</evidence>
<feature type="transmembrane region" description="Helical" evidence="4">
    <location>
        <begin position="21"/>
        <end position="39"/>
    </location>
</feature>
<keyword evidence="7" id="KW-1185">Reference proteome</keyword>
<feature type="domain" description="Major facilitator superfamily (MFS) profile" evidence="5">
    <location>
        <begin position="22"/>
        <end position="396"/>
    </location>
</feature>
<dbReference type="STRING" id="218491.ECA3375"/>
<dbReference type="InterPro" id="IPR036259">
    <property type="entry name" value="MFS_trans_sf"/>
</dbReference>
<feature type="transmembrane region" description="Helical" evidence="4">
    <location>
        <begin position="227"/>
        <end position="247"/>
    </location>
</feature>
<feature type="transmembrane region" description="Helical" evidence="4">
    <location>
        <begin position="347"/>
        <end position="367"/>
    </location>
</feature>
<evidence type="ECO:0000256" key="3">
    <source>
        <dbReference type="ARBA" id="ARBA00023136"/>
    </source>
</evidence>
<protein>
    <submittedName>
        <fullName evidence="6">Probable transporter</fullName>
    </submittedName>
</protein>
<dbReference type="Gene3D" id="1.20.1250.20">
    <property type="entry name" value="MFS general substrate transporter like domains"/>
    <property type="match status" value="1"/>
</dbReference>
<dbReference type="KEGG" id="eca:ECA3375"/>
<proteinExistence type="predicted"/>
<dbReference type="PANTHER" id="PTHR42910:SF1">
    <property type="entry name" value="MAJOR FACILITATOR SUPERFAMILY (MFS) PROFILE DOMAIN-CONTAINING PROTEIN"/>
    <property type="match status" value="1"/>
</dbReference>
<name>Q6D1S2_PECAS</name>
<dbReference type="GO" id="GO:0022857">
    <property type="term" value="F:transmembrane transporter activity"/>
    <property type="evidence" value="ECO:0007669"/>
    <property type="project" value="InterPro"/>
</dbReference>
<dbReference type="CDD" id="cd17324">
    <property type="entry name" value="MFS_NepI_like"/>
    <property type="match status" value="1"/>
</dbReference>